<evidence type="ECO:0000313" key="8">
    <source>
        <dbReference type="Proteomes" id="UP001302126"/>
    </source>
</evidence>
<evidence type="ECO:0000256" key="1">
    <source>
        <dbReference type="ARBA" id="ARBA00004141"/>
    </source>
</evidence>
<dbReference type="AlphaFoldDB" id="A0AAN6WSB9"/>
<evidence type="ECO:0000256" key="5">
    <source>
        <dbReference type="SAM" id="Phobius"/>
    </source>
</evidence>
<feature type="domain" description="MARVEL" evidence="6">
    <location>
        <begin position="7"/>
        <end position="131"/>
    </location>
</feature>
<feature type="transmembrane region" description="Helical" evidence="5">
    <location>
        <begin position="84"/>
        <end position="104"/>
    </location>
</feature>
<name>A0AAN6WSB9_9PEZI</name>
<sequence>MGLNIILPLRIVQGLFAVVVLILSSFVAHWYSVKTVISSPSQINFLLFGALWSFLSLTYLELIPRFLPRLSNPYVSLGVEFTNVLFWFSGFVSLADFLSKLLFCRGAVCHSAQADVAFAAMLWIVWTASASLRAKDVFKAGLSKPPA</sequence>
<feature type="transmembrane region" description="Helical" evidence="5">
    <location>
        <begin position="43"/>
        <end position="64"/>
    </location>
</feature>
<keyword evidence="3 5" id="KW-1133">Transmembrane helix</keyword>
<evidence type="ECO:0000256" key="4">
    <source>
        <dbReference type="ARBA" id="ARBA00023136"/>
    </source>
</evidence>
<reference evidence="7" key="2">
    <citation type="submission" date="2023-05" db="EMBL/GenBank/DDBJ databases">
        <authorList>
            <consortium name="Lawrence Berkeley National Laboratory"/>
            <person name="Steindorff A."/>
            <person name="Hensen N."/>
            <person name="Bonometti L."/>
            <person name="Westerberg I."/>
            <person name="Brannstrom I.O."/>
            <person name="Guillou S."/>
            <person name="Cros-Aarteil S."/>
            <person name="Calhoun S."/>
            <person name="Haridas S."/>
            <person name="Kuo A."/>
            <person name="Mondo S."/>
            <person name="Pangilinan J."/>
            <person name="Riley R."/>
            <person name="Labutti K."/>
            <person name="Andreopoulos B."/>
            <person name="Lipzen A."/>
            <person name="Chen C."/>
            <person name="Yanf M."/>
            <person name="Daum C."/>
            <person name="Ng V."/>
            <person name="Clum A."/>
            <person name="Ohm R."/>
            <person name="Martin F."/>
            <person name="Silar P."/>
            <person name="Natvig D."/>
            <person name="Lalanne C."/>
            <person name="Gautier V."/>
            <person name="Ament-Velasquez S.L."/>
            <person name="Kruys A."/>
            <person name="Hutchinson M.I."/>
            <person name="Powell A.J."/>
            <person name="Barry K."/>
            <person name="Miller A.N."/>
            <person name="Grigoriev I.V."/>
            <person name="Debuchy R."/>
            <person name="Gladieux P."/>
            <person name="Thoren M.H."/>
            <person name="Johannesson H."/>
        </authorList>
    </citation>
    <scope>NUCLEOTIDE SEQUENCE</scope>
    <source>
        <strain evidence="7">PSN309</strain>
    </source>
</reference>
<dbReference type="GO" id="GO:0016020">
    <property type="term" value="C:membrane"/>
    <property type="evidence" value="ECO:0007669"/>
    <property type="project" value="UniProtKB-SubCell"/>
</dbReference>
<protein>
    <submittedName>
        <fullName evidence="7">Marvel domain-containing protein</fullName>
    </submittedName>
</protein>
<feature type="non-terminal residue" evidence="7">
    <location>
        <position position="147"/>
    </location>
</feature>
<evidence type="ECO:0000256" key="2">
    <source>
        <dbReference type="ARBA" id="ARBA00022692"/>
    </source>
</evidence>
<dbReference type="Proteomes" id="UP001302126">
    <property type="component" value="Unassembled WGS sequence"/>
</dbReference>
<evidence type="ECO:0000313" key="7">
    <source>
        <dbReference type="EMBL" id="KAK4186601.1"/>
    </source>
</evidence>
<evidence type="ECO:0000256" key="3">
    <source>
        <dbReference type="ARBA" id="ARBA00022989"/>
    </source>
</evidence>
<keyword evidence="4 5" id="KW-0472">Membrane</keyword>
<dbReference type="PANTHER" id="PTHR37451:SF5">
    <property type="entry name" value="MARVEL DOMAIN-CONTAINING PROTEIN"/>
    <property type="match status" value="1"/>
</dbReference>
<dbReference type="InterPro" id="IPR008253">
    <property type="entry name" value="Marvel"/>
</dbReference>
<accession>A0AAN6WSB9</accession>
<reference evidence="7" key="1">
    <citation type="journal article" date="2023" name="Mol. Phylogenet. Evol.">
        <title>Genome-scale phylogeny and comparative genomics of the fungal order Sordariales.</title>
        <authorList>
            <person name="Hensen N."/>
            <person name="Bonometti L."/>
            <person name="Westerberg I."/>
            <person name="Brannstrom I.O."/>
            <person name="Guillou S."/>
            <person name="Cros-Aarteil S."/>
            <person name="Calhoun S."/>
            <person name="Haridas S."/>
            <person name="Kuo A."/>
            <person name="Mondo S."/>
            <person name="Pangilinan J."/>
            <person name="Riley R."/>
            <person name="LaButti K."/>
            <person name="Andreopoulos B."/>
            <person name="Lipzen A."/>
            <person name="Chen C."/>
            <person name="Yan M."/>
            <person name="Daum C."/>
            <person name="Ng V."/>
            <person name="Clum A."/>
            <person name="Steindorff A."/>
            <person name="Ohm R.A."/>
            <person name="Martin F."/>
            <person name="Silar P."/>
            <person name="Natvig D.O."/>
            <person name="Lalanne C."/>
            <person name="Gautier V."/>
            <person name="Ament-Velasquez S.L."/>
            <person name="Kruys A."/>
            <person name="Hutchinson M.I."/>
            <person name="Powell A.J."/>
            <person name="Barry K."/>
            <person name="Miller A.N."/>
            <person name="Grigoriev I.V."/>
            <person name="Debuchy R."/>
            <person name="Gladieux P."/>
            <person name="Hiltunen Thoren M."/>
            <person name="Johannesson H."/>
        </authorList>
    </citation>
    <scope>NUCLEOTIDE SEQUENCE</scope>
    <source>
        <strain evidence="7">PSN309</strain>
    </source>
</reference>
<evidence type="ECO:0000259" key="6">
    <source>
        <dbReference type="Pfam" id="PF01284"/>
    </source>
</evidence>
<comment type="caution">
    <text evidence="7">The sequence shown here is derived from an EMBL/GenBank/DDBJ whole genome shotgun (WGS) entry which is preliminary data.</text>
</comment>
<feature type="transmembrane region" description="Helical" evidence="5">
    <location>
        <begin position="116"/>
        <end position="134"/>
    </location>
</feature>
<comment type="subcellular location">
    <subcellularLocation>
        <location evidence="1">Membrane</location>
        <topology evidence="1">Multi-pass membrane protein</topology>
    </subcellularLocation>
</comment>
<dbReference type="PANTHER" id="PTHR37451">
    <property type="entry name" value="MARVEL DOMAIN"/>
    <property type="match status" value="1"/>
</dbReference>
<dbReference type="Pfam" id="PF01284">
    <property type="entry name" value="MARVEL"/>
    <property type="match status" value="1"/>
</dbReference>
<keyword evidence="2 5" id="KW-0812">Transmembrane</keyword>
<dbReference type="EMBL" id="MU864420">
    <property type="protein sequence ID" value="KAK4186601.1"/>
    <property type="molecule type" value="Genomic_DNA"/>
</dbReference>
<keyword evidence="8" id="KW-1185">Reference proteome</keyword>
<gene>
    <name evidence="7" type="ORF">QBC35DRAFT_366641</name>
</gene>
<feature type="transmembrane region" description="Helical" evidence="5">
    <location>
        <begin position="12"/>
        <end position="31"/>
    </location>
</feature>
<organism evidence="7 8">
    <name type="scientific">Podospora australis</name>
    <dbReference type="NCBI Taxonomy" id="1536484"/>
    <lineage>
        <taxon>Eukaryota</taxon>
        <taxon>Fungi</taxon>
        <taxon>Dikarya</taxon>
        <taxon>Ascomycota</taxon>
        <taxon>Pezizomycotina</taxon>
        <taxon>Sordariomycetes</taxon>
        <taxon>Sordariomycetidae</taxon>
        <taxon>Sordariales</taxon>
        <taxon>Podosporaceae</taxon>
        <taxon>Podospora</taxon>
    </lineage>
</organism>
<proteinExistence type="predicted"/>